<dbReference type="EMBL" id="JASJQH010006967">
    <property type="protein sequence ID" value="KAK9721810.1"/>
    <property type="molecule type" value="Genomic_DNA"/>
</dbReference>
<dbReference type="Proteomes" id="UP001479436">
    <property type="component" value="Unassembled WGS sequence"/>
</dbReference>
<protein>
    <submittedName>
        <fullName evidence="1">Uncharacterized protein</fullName>
    </submittedName>
</protein>
<sequence>MEHCKVTKPFWEATVRQGLTMKERMSLIREIPTMTGESISNALGVPYDVRAFKCYNIAQAFLYTTVKERIDGSETMTIPYLGKRYLGERMISKYACKRHHDKYFYDVSIKGKEEQIEIAHRLVDRLIEAPTLDEFITLLENGITEGWVHWSIVNSNTLGYFKSNNRLINLSQEVPLRADKLKIFILGCTTFYGESDNSPYGKMVWNNDNVLIVPSIVVYKRFFESEDVWNNLYEEYQKRRMHHCREKVNRHGHSNSLPSFWAFGCPMLETMQGAVSVEFFKTTA</sequence>
<evidence type="ECO:0000313" key="1">
    <source>
        <dbReference type="EMBL" id="KAK9721810.1"/>
    </source>
</evidence>
<accession>A0ABR2W6X1</accession>
<gene>
    <name evidence="1" type="ORF">K7432_003132</name>
</gene>
<name>A0ABR2W6X1_9FUNG</name>
<organism evidence="1 2">
    <name type="scientific">Basidiobolus ranarum</name>
    <dbReference type="NCBI Taxonomy" id="34480"/>
    <lineage>
        <taxon>Eukaryota</taxon>
        <taxon>Fungi</taxon>
        <taxon>Fungi incertae sedis</taxon>
        <taxon>Zoopagomycota</taxon>
        <taxon>Entomophthoromycotina</taxon>
        <taxon>Basidiobolomycetes</taxon>
        <taxon>Basidiobolales</taxon>
        <taxon>Basidiobolaceae</taxon>
        <taxon>Basidiobolus</taxon>
    </lineage>
</organism>
<evidence type="ECO:0000313" key="2">
    <source>
        <dbReference type="Proteomes" id="UP001479436"/>
    </source>
</evidence>
<comment type="caution">
    <text evidence="1">The sequence shown here is derived from an EMBL/GenBank/DDBJ whole genome shotgun (WGS) entry which is preliminary data.</text>
</comment>
<proteinExistence type="predicted"/>
<reference evidence="1 2" key="1">
    <citation type="submission" date="2023-04" db="EMBL/GenBank/DDBJ databases">
        <title>Genome of Basidiobolus ranarum AG-B5.</title>
        <authorList>
            <person name="Stajich J.E."/>
            <person name="Carter-House D."/>
            <person name="Gryganskyi A."/>
        </authorList>
    </citation>
    <scope>NUCLEOTIDE SEQUENCE [LARGE SCALE GENOMIC DNA]</scope>
    <source>
        <strain evidence="1 2">AG-B5</strain>
    </source>
</reference>
<keyword evidence="2" id="KW-1185">Reference proteome</keyword>